<reference evidence="2 3" key="1">
    <citation type="submission" date="2016-05" db="EMBL/GenBank/DDBJ databases">
        <title>Microbial solvent formation.</title>
        <authorList>
            <person name="Poehlein A."/>
            <person name="Montoya Solano J.D."/>
            <person name="Flitsch S."/>
            <person name="Krabben P."/>
            <person name="Duerre P."/>
            <person name="Daniel R."/>
        </authorList>
    </citation>
    <scope>NUCLEOTIDE SEQUENCE [LARGE SCALE GENOMIC DNA]</scope>
    <source>
        <strain evidence="2 3">L1-8</strain>
    </source>
</reference>
<dbReference type="EMBL" id="LZYZ01000002">
    <property type="protein sequence ID" value="OOM14408.1"/>
    <property type="molecule type" value="Genomic_DNA"/>
</dbReference>
<dbReference type="AlphaFoldDB" id="A0A1S8NDD4"/>
<dbReference type="PANTHER" id="PTHR43777:SF1">
    <property type="entry name" value="MOLYBDENUM COFACTOR CYTIDYLYLTRANSFERASE"/>
    <property type="match status" value="1"/>
</dbReference>
<dbReference type="Proteomes" id="UP000191154">
    <property type="component" value="Unassembled WGS sequence"/>
</dbReference>
<protein>
    <submittedName>
        <fullName evidence="2">Purine catabolism protein PucB</fullName>
    </submittedName>
</protein>
<organism evidence="2 3">
    <name type="scientific">Clostridium saccharobutylicum</name>
    <dbReference type="NCBI Taxonomy" id="169679"/>
    <lineage>
        <taxon>Bacteria</taxon>
        <taxon>Bacillati</taxon>
        <taxon>Bacillota</taxon>
        <taxon>Clostridia</taxon>
        <taxon>Eubacteriales</taxon>
        <taxon>Clostridiaceae</taxon>
        <taxon>Clostridium</taxon>
    </lineage>
</organism>
<evidence type="ECO:0000313" key="3">
    <source>
        <dbReference type="Proteomes" id="UP000191154"/>
    </source>
</evidence>
<evidence type="ECO:0000259" key="1">
    <source>
        <dbReference type="Pfam" id="PF12804"/>
    </source>
</evidence>
<dbReference type="CDD" id="cd04182">
    <property type="entry name" value="GT_2_like_f"/>
    <property type="match status" value="1"/>
</dbReference>
<dbReference type="GO" id="GO:0016779">
    <property type="term" value="F:nucleotidyltransferase activity"/>
    <property type="evidence" value="ECO:0007669"/>
    <property type="project" value="UniProtKB-ARBA"/>
</dbReference>
<dbReference type="SUPFAM" id="SSF53448">
    <property type="entry name" value="Nucleotide-diphospho-sugar transferases"/>
    <property type="match status" value="1"/>
</dbReference>
<dbReference type="InterPro" id="IPR029044">
    <property type="entry name" value="Nucleotide-diphossugar_trans"/>
</dbReference>
<sequence>MYNYRVKAMKINLILLASGNSRRFKDNKLLSIINNKPMFMNVVEEVLKLDFNKIILVTQYEKIKEMLSEKNIEVIMNENSDLGISHSIALGIQNDTNADGYMFMVCDQPFIKADTIKRLVSKFIISNKGIACVEYNGSTGNPAIFSNKYINDLTNLKGDIGGKCIINRNLHDLETIKVYDKLEIVDIDTKKEFYDLMI</sequence>
<comment type="caution">
    <text evidence="2">The sequence shown here is derived from an EMBL/GenBank/DDBJ whole genome shotgun (WGS) entry which is preliminary data.</text>
</comment>
<evidence type="ECO:0000313" key="2">
    <source>
        <dbReference type="EMBL" id="OOM14408.1"/>
    </source>
</evidence>
<dbReference type="STRING" id="169679.CSACC_18370"/>
<proteinExistence type="predicted"/>
<dbReference type="InterPro" id="IPR025877">
    <property type="entry name" value="MobA-like_NTP_Trfase"/>
</dbReference>
<dbReference type="Gene3D" id="3.90.550.10">
    <property type="entry name" value="Spore Coat Polysaccharide Biosynthesis Protein SpsA, Chain A"/>
    <property type="match status" value="1"/>
</dbReference>
<feature type="domain" description="MobA-like NTP transferase" evidence="1">
    <location>
        <begin position="14"/>
        <end position="169"/>
    </location>
</feature>
<gene>
    <name evidence="2" type="primary">pucB</name>
    <name evidence="2" type="ORF">CLOSAC_12810</name>
</gene>
<accession>A0A1S8NDD4</accession>
<dbReference type="PANTHER" id="PTHR43777">
    <property type="entry name" value="MOLYBDENUM COFACTOR CYTIDYLYLTRANSFERASE"/>
    <property type="match status" value="1"/>
</dbReference>
<name>A0A1S8NDD4_CLOSA</name>
<dbReference type="Pfam" id="PF12804">
    <property type="entry name" value="NTP_transf_3"/>
    <property type="match status" value="1"/>
</dbReference>